<dbReference type="GO" id="GO:0005524">
    <property type="term" value="F:ATP binding"/>
    <property type="evidence" value="ECO:0007669"/>
    <property type="project" value="UniProtKB-KW"/>
</dbReference>
<comment type="catalytic activity">
    <reaction evidence="10">
        <text>L-seryl-[protein] + ATP = O-phospho-L-seryl-[protein] + ADP + H(+)</text>
        <dbReference type="Rhea" id="RHEA:17989"/>
        <dbReference type="Rhea" id="RHEA-COMP:9863"/>
        <dbReference type="Rhea" id="RHEA-COMP:11604"/>
        <dbReference type="ChEBI" id="CHEBI:15378"/>
        <dbReference type="ChEBI" id="CHEBI:29999"/>
        <dbReference type="ChEBI" id="CHEBI:30616"/>
        <dbReference type="ChEBI" id="CHEBI:83421"/>
        <dbReference type="ChEBI" id="CHEBI:456216"/>
        <dbReference type="EC" id="2.7.11.1"/>
    </reaction>
</comment>
<comment type="catalytic activity">
    <reaction evidence="9">
        <text>L-threonyl-[protein] + ATP = O-phospho-L-threonyl-[protein] + ADP + H(+)</text>
        <dbReference type="Rhea" id="RHEA:46608"/>
        <dbReference type="Rhea" id="RHEA-COMP:11060"/>
        <dbReference type="Rhea" id="RHEA-COMP:11605"/>
        <dbReference type="ChEBI" id="CHEBI:15378"/>
        <dbReference type="ChEBI" id="CHEBI:30013"/>
        <dbReference type="ChEBI" id="CHEBI:30616"/>
        <dbReference type="ChEBI" id="CHEBI:61977"/>
        <dbReference type="ChEBI" id="CHEBI:456216"/>
        <dbReference type="EC" id="2.7.11.1"/>
    </reaction>
</comment>
<evidence type="ECO:0000256" key="1">
    <source>
        <dbReference type="ARBA" id="ARBA00009903"/>
    </source>
</evidence>
<evidence type="ECO:0000313" key="13">
    <source>
        <dbReference type="Proteomes" id="UP000006038"/>
    </source>
</evidence>
<dbReference type="EnsemblPlants" id="OB01G14650.1">
    <property type="protein sequence ID" value="OB01G14650.1"/>
    <property type="gene ID" value="OB01G14650"/>
</dbReference>
<dbReference type="FunFam" id="1.10.510.10:FF:000024">
    <property type="entry name" value="Probable serine/threonine-protein kinase cot-1"/>
    <property type="match status" value="1"/>
</dbReference>
<reference evidence="12" key="1">
    <citation type="journal article" date="2013" name="Nat. Commun.">
        <title>Whole-genome sequencing of Oryza brachyantha reveals mechanisms underlying Oryza genome evolution.</title>
        <authorList>
            <person name="Chen J."/>
            <person name="Huang Q."/>
            <person name="Gao D."/>
            <person name="Wang J."/>
            <person name="Lang Y."/>
            <person name="Liu T."/>
            <person name="Li B."/>
            <person name="Bai Z."/>
            <person name="Luis Goicoechea J."/>
            <person name="Liang C."/>
            <person name="Chen C."/>
            <person name="Zhang W."/>
            <person name="Sun S."/>
            <person name="Liao Y."/>
            <person name="Zhang X."/>
            <person name="Yang L."/>
            <person name="Song C."/>
            <person name="Wang M."/>
            <person name="Shi J."/>
            <person name="Liu G."/>
            <person name="Liu J."/>
            <person name="Zhou H."/>
            <person name="Zhou W."/>
            <person name="Yu Q."/>
            <person name="An N."/>
            <person name="Chen Y."/>
            <person name="Cai Q."/>
            <person name="Wang B."/>
            <person name="Liu B."/>
            <person name="Min J."/>
            <person name="Huang Y."/>
            <person name="Wu H."/>
            <person name="Li Z."/>
            <person name="Zhang Y."/>
            <person name="Yin Y."/>
            <person name="Song W."/>
            <person name="Jiang J."/>
            <person name="Jackson S.A."/>
            <person name="Wing R.A."/>
            <person name="Wang J."/>
            <person name="Chen M."/>
        </authorList>
    </citation>
    <scope>NUCLEOTIDE SEQUENCE [LARGE SCALE GENOMIC DNA]</scope>
    <source>
        <strain evidence="12">cv. IRGC 101232</strain>
    </source>
</reference>
<protein>
    <recommendedName>
        <fullName evidence="2">non-specific serine/threonine protein kinase</fullName>
        <ecNumber evidence="2">2.7.11.1</ecNumber>
    </recommendedName>
</protein>
<dbReference type="Pfam" id="PF00069">
    <property type="entry name" value="Pkinase"/>
    <property type="match status" value="1"/>
</dbReference>
<evidence type="ECO:0000313" key="12">
    <source>
        <dbReference type="EnsemblPlants" id="OB01G14650.1"/>
    </source>
</evidence>
<keyword evidence="7" id="KW-0418">Kinase</keyword>
<dbReference type="GO" id="GO:0048825">
    <property type="term" value="P:cotyledon development"/>
    <property type="evidence" value="ECO:0007669"/>
    <property type="project" value="EnsemblPlants"/>
</dbReference>
<reference evidence="12" key="2">
    <citation type="submission" date="2013-04" db="UniProtKB">
        <authorList>
            <consortium name="EnsemblPlants"/>
        </authorList>
    </citation>
    <scope>IDENTIFICATION</scope>
</reference>
<proteinExistence type="inferred from homology"/>
<dbReference type="Gene3D" id="1.10.510.10">
    <property type="entry name" value="Transferase(Phosphotransferase) domain 1"/>
    <property type="match status" value="1"/>
</dbReference>
<accession>J3KWV9</accession>
<dbReference type="Proteomes" id="UP000006038">
    <property type="component" value="Chromosome 1"/>
</dbReference>
<keyword evidence="4" id="KW-0597">Phosphoprotein</keyword>
<comment type="similarity">
    <text evidence="1">Belongs to the protein kinase superfamily. AGC Ser/Thr protein kinase family.</text>
</comment>
<dbReference type="SMART" id="SM00220">
    <property type="entry name" value="S_TKc"/>
    <property type="match status" value="1"/>
</dbReference>
<dbReference type="PANTHER" id="PTHR45637">
    <property type="entry name" value="FLIPPASE KINASE 1-RELATED"/>
    <property type="match status" value="1"/>
</dbReference>
<keyword evidence="6" id="KW-0547">Nucleotide-binding</keyword>
<organism evidence="12">
    <name type="scientific">Oryza brachyantha</name>
    <name type="common">malo sina</name>
    <dbReference type="NCBI Taxonomy" id="4533"/>
    <lineage>
        <taxon>Eukaryota</taxon>
        <taxon>Viridiplantae</taxon>
        <taxon>Streptophyta</taxon>
        <taxon>Embryophyta</taxon>
        <taxon>Tracheophyta</taxon>
        <taxon>Spermatophyta</taxon>
        <taxon>Magnoliopsida</taxon>
        <taxon>Liliopsida</taxon>
        <taxon>Poales</taxon>
        <taxon>Poaceae</taxon>
        <taxon>BOP clade</taxon>
        <taxon>Oryzoideae</taxon>
        <taxon>Oryzeae</taxon>
        <taxon>Oryzinae</taxon>
        <taxon>Oryza</taxon>
    </lineage>
</organism>
<evidence type="ECO:0000256" key="5">
    <source>
        <dbReference type="ARBA" id="ARBA00022679"/>
    </source>
</evidence>
<dbReference type="HOGENOM" id="CLU_000288_63_30_1"/>
<dbReference type="eggNOG" id="KOG0610">
    <property type="taxonomic scope" value="Eukaryota"/>
</dbReference>
<evidence type="ECO:0000256" key="3">
    <source>
        <dbReference type="ARBA" id="ARBA00022527"/>
    </source>
</evidence>
<evidence type="ECO:0000256" key="9">
    <source>
        <dbReference type="ARBA" id="ARBA00047899"/>
    </source>
</evidence>
<dbReference type="InterPro" id="IPR008271">
    <property type="entry name" value="Ser/Thr_kinase_AS"/>
</dbReference>
<evidence type="ECO:0000256" key="7">
    <source>
        <dbReference type="ARBA" id="ARBA00022777"/>
    </source>
</evidence>
<dbReference type="Gramene" id="OB01G14650.1">
    <property type="protein sequence ID" value="OB01G14650.1"/>
    <property type="gene ID" value="OB01G14650"/>
</dbReference>
<dbReference type="PROSITE" id="PS50011">
    <property type="entry name" value="PROTEIN_KINASE_DOM"/>
    <property type="match status" value="1"/>
</dbReference>
<evidence type="ECO:0000256" key="2">
    <source>
        <dbReference type="ARBA" id="ARBA00012513"/>
    </source>
</evidence>
<dbReference type="SUPFAM" id="SSF56112">
    <property type="entry name" value="Protein kinase-like (PK-like)"/>
    <property type="match status" value="1"/>
</dbReference>
<keyword evidence="3" id="KW-0723">Serine/threonine-protein kinase</keyword>
<dbReference type="GO" id="GO:0004674">
    <property type="term" value="F:protein serine/threonine kinase activity"/>
    <property type="evidence" value="ECO:0007669"/>
    <property type="project" value="UniProtKB-KW"/>
</dbReference>
<keyword evidence="8" id="KW-0067">ATP-binding</keyword>
<dbReference type="GO" id="GO:0007010">
    <property type="term" value="P:cytoskeleton organization"/>
    <property type="evidence" value="ECO:0007669"/>
    <property type="project" value="UniProtKB-ARBA"/>
</dbReference>
<keyword evidence="5" id="KW-0808">Transferase</keyword>
<feature type="domain" description="Protein kinase" evidence="11">
    <location>
        <begin position="1"/>
        <end position="200"/>
    </location>
</feature>
<dbReference type="InterPro" id="IPR011009">
    <property type="entry name" value="Kinase-like_dom_sf"/>
</dbReference>
<evidence type="ECO:0000259" key="11">
    <source>
        <dbReference type="PROSITE" id="PS50011"/>
    </source>
</evidence>
<dbReference type="InterPro" id="IPR000719">
    <property type="entry name" value="Prot_kinase_dom"/>
</dbReference>
<dbReference type="EC" id="2.7.11.1" evidence="2"/>
<evidence type="ECO:0000256" key="8">
    <source>
        <dbReference type="ARBA" id="ARBA00022840"/>
    </source>
</evidence>
<name>J3KWV9_ORYBR</name>
<keyword evidence="13" id="KW-1185">Reference proteome</keyword>
<sequence>MCVCGRFYVAETVLALEYLHMMGVVYRDLKPENVLVRGDGHIMLSDFDLSLKCDVVPRLLRPAKGAGGGAGGETISYMNTPSVRRSPALPWPWPEVISGQGHGSAADWRTLGVFMYEMLYGRTPFKGESNEKTLINIIKQPVTFPRLAAGAAAGATAASGREWEELRAAQDLMTQLLAKNPKKRLGSTMGSAEVKRHPFFKGVNWALVRSIRPPEVPPKPKPAPAPVPKKVVMMSKKERQEPYSYRPDDHFEYF</sequence>
<evidence type="ECO:0000256" key="10">
    <source>
        <dbReference type="ARBA" id="ARBA00048679"/>
    </source>
</evidence>
<dbReference type="STRING" id="4533.J3KWV9"/>
<dbReference type="PROSITE" id="PS00108">
    <property type="entry name" value="PROTEIN_KINASE_ST"/>
    <property type="match status" value="1"/>
</dbReference>
<evidence type="ECO:0000256" key="4">
    <source>
        <dbReference type="ARBA" id="ARBA00022553"/>
    </source>
</evidence>
<dbReference type="OMA" id="WPEVISG"/>
<dbReference type="AlphaFoldDB" id="J3KWV9"/>
<evidence type="ECO:0000256" key="6">
    <source>
        <dbReference type="ARBA" id="ARBA00022741"/>
    </source>
</evidence>